<dbReference type="SUPFAM" id="SSF53448">
    <property type="entry name" value="Nucleotide-diphospho-sugar transferases"/>
    <property type="match status" value="1"/>
</dbReference>
<dbReference type="CDD" id="cd06423">
    <property type="entry name" value="CESA_like"/>
    <property type="match status" value="1"/>
</dbReference>
<gene>
    <name evidence="3" type="ORF">ABC765_05980</name>
</gene>
<proteinExistence type="predicted"/>
<feature type="domain" description="Glycosyltransferase 2-like" evidence="2">
    <location>
        <begin position="54"/>
        <end position="215"/>
    </location>
</feature>
<sequence>MKFNLALIIAITVFALSILAVGRILVGLIVSNLHQINSLNREQLDQKSAHHRFSVVIPAFNEEKFIRRCVESVLNQTYSNYEIITVDDGSSDQTGMILDELARQNPKLRVIHQPNQGKSVAINHALKKFATGDLIMVLDADSYLAPDALTSMARRFDDPRQLGVSANVRITRPHNLLEYVQKVEYLLGYRLKGSEELLGIEYIIGGVGSTFRKAAMLEVGGYDTDSITEDIDFTMKMIDYFGNSNRQFGYADDVIAYTPPVSRFSQLLKQRYRWKQGRFKALFKHRRVIFNRDAKYTFKLTFWKLPKVFFEEFLMLIDPLLLLWILGIIHYFADFSTIFAILGLYYLFAMATFIPEDLKFWERIRLMMAAPFAYLILYLINIVDWISLMRCLFNMKRIAGNEDKTAKWQHVDR</sequence>
<dbReference type="PANTHER" id="PTHR43630">
    <property type="entry name" value="POLY-BETA-1,6-N-ACETYL-D-GLUCOSAMINE SYNTHASE"/>
    <property type="match status" value="1"/>
</dbReference>
<dbReference type="InterPro" id="IPR029044">
    <property type="entry name" value="Nucleotide-diphossugar_trans"/>
</dbReference>
<evidence type="ECO:0000256" key="1">
    <source>
        <dbReference type="SAM" id="Phobius"/>
    </source>
</evidence>
<keyword evidence="3" id="KW-0328">Glycosyltransferase</keyword>
<name>A0AAU7C182_9LACO</name>
<dbReference type="KEGG" id="lalo:ABC765_05980"/>
<evidence type="ECO:0000313" key="3">
    <source>
        <dbReference type="EMBL" id="XBG94629.1"/>
    </source>
</evidence>
<dbReference type="InterPro" id="IPR001173">
    <property type="entry name" value="Glyco_trans_2-like"/>
</dbReference>
<dbReference type="EMBL" id="CP154878">
    <property type="protein sequence ID" value="XBG94629.1"/>
    <property type="molecule type" value="Genomic_DNA"/>
</dbReference>
<dbReference type="AlphaFoldDB" id="A0AAU7C182"/>
<reference evidence="3" key="1">
    <citation type="submission" date="2024-04" db="EMBL/GenBank/DDBJ databases">
        <title>Limosilactobacillus allomucosae sp. nov., a novel species isolated from wild boar faecal samples as a potential probiotics for domestic pigs.</title>
        <authorList>
            <person name="Chen B."/>
        </authorList>
    </citation>
    <scope>NUCLEOTIDE SEQUENCE</scope>
    <source>
        <strain evidence="3">WILCCON 0051</strain>
    </source>
</reference>
<dbReference type="RefSeq" id="WP_347979926.1">
    <property type="nucleotide sequence ID" value="NZ_CP154878.1"/>
</dbReference>
<feature type="transmembrane region" description="Helical" evidence="1">
    <location>
        <begin position="6"/>
        <end position="31"/>
    </location>
</feature>
<evidence type="ECO:0000259" key="2">
    <source>
        <dbReference type="Pfam" id="PF00535"/>
    </source>
</evidence>
<feature type="transmembrane region" description="Helical" evidence="1">
    <location>
        <begin position="366"/>
        <end position="388"/>
    </location>
</feature>
<dbReference type="PANTHER" id="PTHR43630:SF2">
    <property type="entry name" value="GLYCOSYLTRANSFERASE"/>
    <property type="match status" value="1"/>
</dbReference>
<feature type="transmembrane region" description="Helical" evidence="1">
    <location>
        <begin position="313"/>
        <end position="332"/>
    </location>
</feature>
<keyword evidence="1" id="KW-0812">Transmembrane</keyword>
<dbReference type="Gene3D" id="3.90.550.10">
    <property type="entry name" value="Spore Coat Polysaccharide Biosynthesis Protein SpsA, Chain A"/>
    <property type="match status" value="1"/>
</dbReference>
<keyword evidence="3" id="KW-0808">Transferase</keyword>
<dbReference type="Pfam" id="PF00535">
    <property type="entry name" value="Glycos_transf_2"/>
    <property type="match status" value="1"/>
</dbReference>
<feature type="transmembrane region" description="Helical" evidence="1">
    <location>
        <begin position="338"/>
        <end position="354"/>
    </location>
</feature>
<organism evidence="3">
    <name type="scientific">Limosilactobacillus allomucosae</name>
    <dbReference type="NCBI Taxonomy" id="3142938"/>
    <lineage>
        <taxon>Bacteria</taxon>
        <taxon>Bacillati</taxon>
        <taxon>Bacillota</taxon>
        <taxon>Bacilli</taxon>
        <taxon>Lactobacillales</taxon>
        <taxon>Lactobacillaceae</taxon>
        <taxon>Limosilactobacillus</taxon>
    </lineage>
</organism>
<dbReference type="EC" id="2.4.-.-" evidence="3"/>
<dbReference type="GO" id="GO:0016757">
    <property type="term" value="F:glycosyltransferase activity"/>
    <property type="evidence" value="ECO:0007669"/>
    <property type="project" value="UniProtKB-KW"/>
</dbReference>
<accession>A0AAU7C182</accession>
<keyword evidence="1" id="KW-1133">Transmembrane helix</keyword>
<protein>
    <submittedName>
        <fullName evidence="3">Glycosyltransferase</fullName>
        <ecNumber evidence="3">2.4.-.-</ecNumber>
    </submittedName>
</protein>
<keyword evidence="1" id="KW-0472">Membrane</keyword>